<dbReference type="AlphaFoldDB" id="A0A5C5FLI4"/>
<name>A0A5C5FLI4_9BASI</name>
<gene>
    <name evidence="2" type="ORF">DMC30DRAFT_98762</name>
</gene>
<evidence type="ECO:0000313" key="3">
    <source>
        <dbReference type="Proteomes" id="UP000311382"/>
    </source>
</evidence>
<sequence>MSTLRPRAGACDVLRGETRLFLRGRGRAPALALLPLTRPPVSTRRSAVNMVKARRVTPISIARKPRRLRPCYLQRLPPELISQILADAELELAQVALSKRLLPFTLEALYRNVQIYSELMLVRFAASIRAQPQLARIVKNFGLSGRDDPPDNEGGDSDDESDDSDWSTDDWARPSKSPENGRSDAGQRDKAPTQVIFGMGRLVLDTQPAPYEPDRLRPDDALLRDLLRRLTSLEQVLLFGRARLRAVLDEPFLREGALDSVNTFRCHLNGSEDWDDAEAVETCRRLQLLPSLDLVGFGRNYTGMPLSLDNTLPRYRLEPRSWTLTTVTFDEMSEVGPSIKHLFASLKPGFKRLRIEALRCYDGLARDMALVPSTVEIVDINFGSRCWIYDGGPIPSFDNVFTPARFPHLKHLHIGGPLLDATHIPSLGDLPTLKCLALGFHLPLSGAALLSLLEKGSLPIKHLALQICAGPDPTRRKARPRPRWHAEFGAADARTVWRAAERAGVEIDGSITCAIKKCDLADGHACWRE</sequence>
<evidence type="ECO:0008006" key="4">
    <source>
        <dbReference type="Google" id="ProtNLM"/>
    </source>
</evidence>
<reference evidence="2 3" key="1">
    <citation type="submission" date="2019-03" db="EMBL/GenBank/DDBJ databases">
        <title>Rhodosporidium diobovatum UCD-FST 08-225 genome sequencing, assembly, and annotation.</title>
        <authorList>
            <person name="Fakankun I.U."/>
            <person name="Fristensky B."/>
            <person name="Levin D.B."/>
        </authorList>
    </citation>
    <scope>NUCLEOTIDE SEQUENCE [LARGE SCALE GENOMIC DNA]</scope>
    <source>
        <strain evidence="2 3">UCD-FST 08-225</strain>
    </source>
</reference>
<dbReference type="OrthoDB" id="2520173at2759"/>
<proteinExistence type="predicted"/>
<dbReference type="EMBL" id="SOZI01000187">
    <property type="protein sequence ID" value="TNY17620.1"/>
    <property type="molecule type" value="Genomic_DNA"/>
</dbReference>
<feature type="compositionally biased region" description="Basic and acidic residues" evidence="1">
    <location>
        <begin position="179"/>
        <end position="190"/>
    </location>
</feature>
<dbReference type="Proteomes" id="UP000311382">
    <property type="component" value="Unassembled WGS sequence"/>
</dbReference>
<accession>A0A5C5FLI4</accession>
<protein>
    <recommendedName>
        <fullName evidence="4">Proteophosphoglycan ppg4</fullName>
    </recommendedName>
</protein>
<feature type="region of interest" description="Disordered" evidence="1">
    <location>
        <begin position="141"/>
        <end position="190"/>
    </location>
</feature>
<evidence type="ECO:0000256" key="1">
    <source>
        <dbReference type="SAM" id="MobiDB-lite"/>
    </source>
</evidence>
<evidence type="ECO:0000313" key="2">
    <source>
        <dbReference type="EMBL" id="TNY17620.1"/>
    </source>
</evidence>
<organism evidence="2 3">
    <name type="scientific">Rhodotorula diobovata</name>
    <dbReference type="NCBI Taxonomy" id="5288"/>
    <lineage>
        <taxon>Eukaryota</taxon>
        <taxon>Fungi</taxon>
        <taxon>Dikarya</taxon>
        <taxon>Basidiomycota</taxon>
        <taxon>Pucciniomycotina</taxon>
        <taxon>Microbotryomycetes</taxon>
        <taxon>Sporidiobolales</taxon>
        <taxon>Sporidiobolaceae</taxon>
        <taxon>Rhodotorula</taxon>
    </lineage>
</organism>
<feature type="compositionally biased region" description="Acidic residues" evidence="1">
    <location>
        <begin position="150"/>
        <end position="168"/>
    </location>
</feature>
<comment type="caution">
    <text evidence="2">The sequence shown here is derived from an EMBL/GenBank/DDBJ whole genome shotgun (WGS) entry which is preliminary data.</text>
</comment>
<keyword evidence="3" id="KW-1185">Reference proteome</keyword>